<evidence type="ECO:0000313" key="2">
    <source>
        <dbReference type="EMBL" id="MET2827478.1"/>
    </source>
</evidence>
<evidence type="ECO:0000313" key="3">
    <source>
        <dbReference type="Proteomes" id="UP001548832"/>
    </source>
</evidence>
<reference evidence="2 3" key="1">
    <citation type="submission" date="2024-06" db="EMBL/GenBank/DDBJ databases">
        <authorList>
            <person name="Kim D.-U."/>
        </authorList>
    </citation>
    <scope>NUCLEOTIDE SEQUENCE [LARGE SCALE GENOMIC DNA]</scope>
    <source>
        <strain evidence="2 3">KACC15460</strain>
    </source>
</reference>
<accession>A0ABV2DBS5</accession>
<comment type="caution">
    <text evidence="2">The sequence shown here is derived from an EMBL/GenBank/DDBJ whole genome shotgun (WGS) entry which is preliminary data.</text>
</comment>
<dbReference type="RefSeq" id="WP_354462158.1">
    <property type="nucleotide sequence ID" value="NZ_JBEWSZ010000001.1"/>
</dbReference>
<keyword evidence="3" id="KW-1185">Reference proteome</keyword>
<dbReference type="EMBL" id="JBEWSZ010000001">
    <property type="protein sequence ID" value="MET2827478.1"/>
    <property type="molecule type" value="Genomic_DNA"/>
</dbReference>
<dbReference type="Pfam" id="PF07811">
    <property type="entry name" value="TadE"/>
    <property type="match status" value="1"/>
</dbReference>
<name>A0ABV2DBS5_9HYPH</name>
<dbReference type="Proteomes" id="UP001548832">
    <property type="component" value="Unassembled WGS sequence"/>
</dbReference>
<evidence type="ECO:0000259" key="1">
    <source>
        <dbReference type="Pfam" id="PF07811"/>
    </source>
</evidence>
<protein>
    <submittedName>
        <fullName evidence="2">TadE/TadG family type IV pilus assembly protein</fullName>
    </submittedName>
</protein>
<dbReference type="InterPro" id="IPR012495">
    <property type="entry name" value="TadE-like_dom"/>
</dbReference>
<sequence>MLSFNFDLSGVSQRSSFLRFLSRETTGVSAVEFALVSPILLLILAGTVDIGGSLKAKFELSTAVSAGSNYALLNGANVGSAGGSALANNIVAVTASGLGSNGGNVQVVINNGASTSLNASTSVTTQTGTASNADQCYCPTNSSGSITWGSPMTCGSICSGGGMAGKFVTISASKPYSPLFGGLGVVQGGNITVQSVVQPQ</sequence>
<gene>
    <name evidence="2" type="ORF">ABVQ20_10885</name>
</gene>
<organism evidence="2 3">
    <name type="scientific">Mesorhizobium shangrilense</name>
    <dbReference type="NCBI Taxonomy" id="460060"/>
    <lineage>
        <taxon>Bacteria</taxon>
        <taxon>Pseudomonadati</taxon>
        <taxon>Pseudomonadota</taxon>
        <taxon>Alphaproteobacteria</taxon>
        <taxon>Hyphomicrobiales</taxon>
        <taxon>Phyllobacteriaceae</taxon>
        <taxon>Mesorhizobium</taxon>
    </lineage>
</organism>
<proteinExistence type="predicted"/>
<feature type="domain" description="TadE-like" evidence="1">
    <location>
        <begin position="27"/>
        <end position="67"/>
    </location>
</feature>